<keyword evidence="1" id="KW-0418">Kinase</keyword>
<dbReference type="PANTHER" id="PTHR35526:SF3">
    <property type="entry name" value="ANTI-SIGMA-F FACTOR RSBW"/>
    <property type="match status" value="1"/>
</dbReference>
<keyword evidence="5" id="KW-1185">Reference proteome</keyword>
<evidence type="ECO:0000256" key="2">
    <source>
        <dbReference type="SAM" id="MobiDB-lite"/>
    </source>
</evidence>
<keyword evidence="1" id="KW-0723">Serine/threonine-protein kinase</keyword>
<dbReference type="Proteomes" id="UP001161325">
    <property type="component" value="Unassembled WGS sequence"/>
</dbReference>
<feature type="compositionally biased region" description="Low complexity" evidence="2">
    <location>
        <begin position="1"/>
        <end position="12"/>
    </location>
</feature>
<comment type="caution">
    <text evidence="4">The sequence shown here is derived from an EMBL/GenBank/DDBJ whole genome shotgun (WGS) entry which is preliminary data.</text>
</comment>
<dbReference type="InterPro" id="IPR003594">
    <property type="entry name" value="HATPase_dom"/>
</dbReference>
<dbReference type="EMBL" id="BRXS01000006">
    <property type="protein sequence ID" value="GLC27435.1"/>
    <property type="molecule type" value="Genomic_DNA"/>
</dbReference>
<evidence type="ECO:0000313" key="5">
    <source>
        <dbReference type="Proteomes" id="UP001161325"/>
    </source>
</evidence>
<dbReference type="AlphaFoldDB" id="A0AA37QJ29"/>
<dbReference type="InterPro" id="IPR050267">
    <property type="entry name" value="Anti-sigma-factor_SerPK"/>
</dbReference>
<evidence type="ECO:0000313" key="4">
    <source>
        <dbReference type="EMBL" id="GLC27435.1"/>
    </source>
</evidence>
<accession>A0AA37QJ29</accession>
<feature type="region of interest" description="Disordered" evidence="2">
    <location>
        <begin position="1"/>
        <end position="22"/>
    </location>
</feature>
<dbReference type="RefSeq" id="WP_284351874.1">
    <property type="nucleotide sequence ID" value="NZ_BRXS01000006.1"/>
</dbReference>
<dbReference type="Pfam" id="PF13581">
    <property type="entry name" value="HATPase_c_2"/>
    <property type="match status" value="1"/>
</dbReference>
<evidence type="ECO:0000256" key="1">
    <source>
        <dbReference type="ARBA" id="ARBA00022527"/>
    </source>
</evidence>
<dbReference type="PANTHER" id="PTHR35526">
    <property type="entry name" value="ANTI-SIGMA-F FACTOR RSBW-RELATED"/>
    <property type="match status" value="1"/>
</dbReference>
<feature type="domain" description="Histidine kinase/HSP90-like ATPase" evidence="3">
    <location>
        <begin position="32"/>
        <end position="157"/>
    </location>
</feature>
<sequence>MSARRAAGGAPADGKPEGSRSAGASVLEMTIPSDADAIPGVVDAVLGQCTAHHFSRQACALNVPVALTEALANAILRGNRQAADKQVQVRARVDDAQLVVEVQDEGERFDLDESCHDPTTPERLLREDGRGLFLMRRLMDRVERLDAQPRGNVVRLTLRRA</sequence>
<keyword evidence="1" id="KW-0808">Transferase</keyword>
<dbReference type="CDD" id="cd16936">
    <property type="entry name" value="HATPase_RsbW-like"/>
    <property type="match status" value="1"/>
</dbReference>
<evidence type="ECO:0000259" key="3">
    <source>
        <dbReference type="Pfam" id="PF13581"/>
    </source>
</evidence>
<proteinExistence type="predicted"/>
<reference evidence="4" key="1">
    <citation type="submission" date="2022-08" db="EMBL/GenBank/DDBJ databases">
        <title>Draft genome sequencing of Roseisolibacter agri AW1220.</title>
        <authorList>
            <person name="Tobiishi Y."/>
            <person name="Tonouchi A."/>
        </authorList>
    </citation>
    <scope>NUCLEOTIDE SEQUENCE</scope>
    <source>
        <strain evidence="4">AW1220</strain>
    </source>
</reference>
<organism evidence="4 5">
    <name type="scientific">Roseisolibacter agri</name>
    <dbReference type="NCBI Taxonomy" id="2014610"/>
    <lineage>
        <taxon>Bacteria</taxon>
        <taxon>Pseudomonadati</taxon>
        <taxon>Gemmatimonadota</taxon>
        <taxon>Gemmatimonadia</taxon>
        <taxon>Gemmatimonadales</taxon>
        <taxon>Gemmatimonadaceae</taxon>
        <taxon>Roseisolibacter</taxon>
    </lineage>
</organism>
<protein>
    <recommendedName>
        <fullName evidence="3">Histidine kinase/HSP90-like ATPase domain-containing protein</fullName>
    </recommendedName>
</protein>
<dbReference type="GO" id="GO:0004674">
    <property type="term" value="F:protein serine/threonine kinase activity"/>
    <property type="evidence" value="ECO:0007669"/>
    <property type="project" value="UniProtKB-KW"/>
</dbReference>
<name>A0AA37QJ29_9BACT</name>
<dbReference type="SUPFAM" id="SSF55874">
    <property type="entry name" value="ATPase domain of HSP90 chaperone/DNA topoisomerase II/histidine kinase"/>
    <property type="match status" value="1"/>
</dbReference>
<gene>
    <name evidence="4" type="ORF">rosag_39480</name>
</gene>
<dbReference type="InterPro" id="IPR036890">
    <property type="entry name" value="HATPase_C_sf"/>
</dbReference>
<dbReference type="Gene3D" id="3.30.565.10">
    <property type="entry name" value="Histidine kinase-like ATPase, C-terminal domain"/>
    <property type="match status" value="1"/>
</dbReference>